<reference evidence="2 3" key="1">
    <citation type="journal article" date="2019" name="Sci. Rep.">
        <title>A high-quality genome of Eragrostis curvula grass provides insights into Poaceae evolution and supports new strategies to enhance forage quality.</title>
        <authorList>
            <person name="Carballo J."/>
            <person name="Santos B.A.C.M."/>
            <person name="Zappacosta D."/>
            <person name="Garbus I."/>
            <person name="Selva J.P."/>
            <person name="Gallo C.A."/>
            <person name="Diaz A."/>
            <person name="Albertini E."/>
            <person name="Caccamo M."/>
            <person name="Echenique V."/>
        </authorList>
    </citation>
    <scope>NUCLEOTIDE SEQUENCE [LARGE SCALE GENOMIC DNA]</scope>
    <source>
        <strain evidence="3">cv. Victoria</strain>
        <tissue evidence="2">Leaf</tissue>
    </source>
</reference>
<name>A0A5J9WSK1_9POAL</name>
<feature type="compositionally biased region" description="Pro residues" evidence="1">
    <location>
        <begin position="46"/>
        <end position="58"/>
    </location>
</feature>
<dbReference type="AlphaFoldDB" id="A0A5J9WSK1"/>
<gene>
    <name evidence="2" type="ORF">EJB05_01730</name>
</gene>
<dbReference type="Gramene" id="TVU50360">
    <property type="protein sequence ID" value="TVU50360"/>
    <property type="gene ID" value="EJB05_01730"/>
</dbReference>
<evidence type="ECO:0000256" key="1">
    <source>
        <dbReference type="SAM" id="MobiDB-lite"/>
    </source>
</evidence>
<dbReference type="Proteomes" id="UP000324897">
    <property type="component" value="Chromosome 6"/>
</dbReference>
<proteinExistence type="predicted"/>
<dbReference type="PANTHER" id="PTHR33170">
    <property type="entry name" value="DUF4283 DOMAIN-CONTAINING PROTEIN-RELATED"/>
    <property type="match status" value="1"/>
</dbReference>
<protein>
    <recommendedName>
        <fullName evidence="4">DUF4283 domain-containing protein</fullName>
    </recommendedName>
</protein>
<organism evidence="2 3">
    <name type="scientific">Eragrostis curvula</name>
    <name type="common">weeping love grass</name>
    <dbReference type="NCBI Taxonomy" id="38414"/>
    <lineage>
        <taxon>Eukaryota</taxon>
        <taxon>Viridiplantae</taxon>
        <taxon>Streptophyta</taxon>
        <taxon>Embryophyta</taxon>
        <taxon>Tracheophyta</taxon>
        <taxon>Spermatophyta</taxon>
        <taxon>Magnoliopsida</taxon>
        <taxon>Liliopsida</taxon>
        <taxon>Poales</taxon>
        <taxon>Poaceae</taxon>
        <taxon>PACMAD clade</taxon>
        <taxon>Chloridoideae</taxon>
        <taxon>Eragrostideae</taxon>
        <taxon>Eragrostidinae</taxon>
        <taxon>Eragrostis</taxon>
    </lineage>
</organism>
<feature type="region of interest" description="Disordered" evidence="1">
    <location>
        <begin position="221"/>
        <end position="247"/>
    </location>
</feature>
<keyword evidence="3" id="KW-1185">Reference proteome</keyword>
<evidence type="ECO:0000313" key="2">
    <source>
        <dbReference type="EMBL" id="TVU50360.1"/>
    </source>
</evidence>
<dbReference type="EMBL" id="RWGY01000002">
    <property type="protein sequence ID" value="TVU50360.1"/>
    <property type="molecule type" value="Genomic_DNA"/>
</dbReference>
<accession>A0A5J9WSK1</accession>
<comment type="caution">
    <text evidence="2">The sequence shown here is derived from an EMBL/GenBank/DDBJ whole genome shotgun (WGS) entry which is preliminary data.</text>
</comment>
<evidence type="ECO:0000313" key="3">
    <source>
        <dbReference type="Proteomes" id="UP000324897"/>
    </source>
</evidence>
<feature type="compositionally biased region" description="Basic and acidic residues" evidence="1">
    <location>
        <begin position="224"/>
        <end position="237"/>
    </location>
</feature>
<evidence type="ECO:0008006" key="4">
    <source>
        <dbReference type="Google" id="ProtNLM"/>
    </source>
</evidence>
<feature type="non-terminal residue" evidence="2">
    <location>
        <position position="1"/>
    </location>
</feature>
<sequence>MGGRIRVGEERDLVQVVDEVLVGEVVDYQWRWQDYRPRERFDHHTPPLPPPPPPPVPEADPFRDRWEQAQKQKEVENTMQIETVEKSRWSHHSEMLEGHEIRDAESSKVAARKVKYDKFTVRFPTAQMIKDWGRFRPLGMRTVQAQIAIDPWNASVGAKAELQQAWFRVRGIPYDKRSKKTLAYVGSLVGATIAIDTKSLYRQDYVRMKICCRDFTKKHYIPNKNDKDDPPPKKPRTEFPNTDTMFQSTSGTDTLTGNYNAAGGSYSAPPKTHNADKFMADAQRTYPKESLQLSNTKESAVVSVESAVDTDDDEEDILLEDYGPNLKADPDEGSGQNISVGLVQGDEDNLMAKITQKQMLKSTRQSERVQSQVAEKMKKLEMRSSTKKRNLEGTNLNSSNSFAVLDNSTIAELALNLGVCINNNFETVNIMKDLEVARHFLKDKLSSIVDSITLVNNEIVPIEEPVTVSNEVDLEPVAAEASVIVEENNGLLLQDWEHEDSEKKQFTLVQSKKRGNGKETLLAISATVQRLSNICYLSCVSKAVWSVIAICFNAQTRPSNLQQYWQWMKTSLPNGEKKARNKACFDKVIIKHPCDIIFHVCSFLRYWAGLYPADMREIVEARAQSMPQTAISILGRQRHEAPRKTIQGPAAAEDGPGIGNGEDV</sequence>
<feature type="region of interest" description="Disordered" evidence="1">
    <location>
        <begin position="640"/>
        <end position="664"/>
    </location>
</feature>
<dbReference type="PANTHER" id="PTHR33170:SF22">
    <property type="entry name" value="OS10G0417100 PROTEIN"/>
    <property type="match status" value="1"/>
</dbReference>
<feature type="region of interest" description="Disordered" evidence="1">
    <location>
        <begin position="41"/>
        <end position="60"/>
    </location>
</feature>
<dbReference type="OrthoDB" id="1110547at2759"/>